<keyword evidence="11" id="KW-1185">Reference proteome</keyword>
<organism evidence="10 11">
    <name type="scientific">Nocardioides kribbensis</name>
    <dbReference type="NCBI Taxonomy" id="305517"/>
    <lineage>
        <taxon>Bacteria</taxon>
        <taxon>Bacillati</taxon>
        <taxon>Actinomycetota</taxon>
        <taxon>Actinomycetes</taxon>
        <taxon>Propionibacteriales</taxon>
        <taxon>Nocardioidaceae</taxon>
        <taxon>Nocardioides</taxon>
    </lineage>
</organism>
<gene>
    <name evidence="10" type="ORF">V6R90_11380</name>
</gene>
<evidence type="ECO:0000256" key="1">
    <source>
        <dbReference type="ARBA" id="ARBA00004651"/>
    </source>
</evidence>
<dbReference type="PANTHER" id="PTHR21716:SF53">
    <property type="entry name" value="PERMEASE PERM-RELATED"/>
    <property type="match status" value="1"/>
</dbReference>
<feature type="transmembrane region" description="Helical" evidence="9">
    <location>
        <begin position="52"/>
        <end position="74"/>
    </location>
</feature>
<feature type="region of interest" description="Disordered" evidence="8">
    <location>
        <begin position="370"/>
        <end position="440"/>
    </location>
</feature>
<evidence type="ECO:0000256" key="5">
    <source>
        <dbReference type="ARBA" id="ARBA00022692"/>
    </source>
</evidence>
<proteinExistence type="inferred from homology"/>
<evidence type="ECO:0000256" key="4">
    <source>
        <dbReference type="ARBA" id="ARBA00022475"/>
    </source>
</evidence>
<dbReference type="EMBL" id="JBEGDP010000011">
    <property type="protein sequence ID" value="MEQ7847879.1"/>
    <property type="molecule type" value="Genomic_DNA"/>
</dbReference>
<keyword evidence="3" id="KW-0813">Transport</keyword>
<feature type="transmembrane region" description="Helical" evidence="9">
    <location>
        <begin position="167"/>
        <end position="192"/>
    </location>
</feature>
<sequence>MTSSEQTPVARHPGAATREQEIGRGVHWLSRWTLRWLVIVVGAYVLGEAVQYLWSILLPIVLALIVTTVLAPAAHWLQRRTPVPGGLAAGLVIIGALAVVAGVVTFIAPSVGSQVADIADSASKGLLKLRDQLLSSSLPVTEGQLDDAVAAAQSQLQSSASSIASGLLVGVSAVTNALVNLVLTLVLTFFFIKDGHRFLPWLTHVSGGGVGSHLSEVLRRAWSTLGSFIRTQALVGLIDAVLIGLGLVIVGVPLAGPLAVLTFVAAFAPIVGAITIGAVAVLVALVANGWVAAVIVLLIVLAVQQLEGNVLLPWLQGKSLRLHAGVVLLSIVLGSTLFGVAGAFLSVPVVAVVAVVLRYLDELLLARTGQGPAPHPGSDAALAEQGDAERAEMDRHDDALRRGDVDPDELRARAHERGPGQGPADDTDDTGDDTRPLRGH</sequence>
<evidence type="ECO:0000256" key="8">
    <source>
        <dbReference type="SAM" id="MobiDB-lite"/>
    </source>
</evidence>
<evidence type="ECO:0000256" key="3">
    <source>
        <dbReference type="ARBA" id="ARBA00022448"/>
    </source>
</evidence>
<protein>
    <submittedName>
        <fullName evidence="10">AI-2E family transporter</fullName>
    </submittedName>
</protein>
<accession>A0ABV1NZG0</accession>
<name>A0ABV1NZG0_9ACTN</name>
<evidence type="ECO:0000256" key="7">
    <source>
        <dbReference type="ARBA" id="ARBA00023136"/>
    </source>
</evidence>
<dbReference type="Proteomes" id="UP001482520">
    <property type="component" value="Unassembled WGS sequence"/>
</dbReference>
<evidence type="ECO:0000313" key="11">
    <source>
        <dbReference type="Proteomes" id="UP001482520"/>
    </source>
</evidence>
<dbReference type="InterPro" id="IPR002549">
    <property type="entry name" value="AI-2E-like"/>
</dbReference>
<dbReference type="RefSeq" id="WP_349804743.1">
    <property type="nucleotide sequence ID" value="NZ_JBEGDP010000011.1"/>
</dbReference>
<feature type="compositionally biased region" description="Basic and acidic residues" evidence="8">
    <location>
        <begin position="387"/>
        <end position="418"/>
    </location>
</feature>
<keyword evidence="7 9" id="KW-0472">Membrane</keyword>
<evidence type="ECO:0000256" key="9">
    <source>
        <dbReference type="SAM" id="Phobius"/>
    </source>
</evidence>
<evidence type="ECO:0000256" key="2">
    <source>
        <dbReference type="ARBA" id="ARBA00009773"/>
    </source>
</evidence>
<feature type="transmembrane region" description="Helical" evidence="9">
    <location>
        <begin position="86"/>
        <end position="108"/>
    </location>
</feature>
<feature type="transmembrane region" description="Helical" evidence="9">
    <location>
        <begin position="258"/>
        <end position="283"/>
    </location>
</feature>
<keyword evidence="4" id="KW-1003">Cell membrane</keyword>
<comment type="similarity">
    <text evidence="2">Belongs to the autoinducer-2 exporter (AI-2E) (TC 2.A.86) family.</text>
</comment>
<reference evidence="10 11" key="1">
    <citation type="submission" date="2024-02" db="EMBL/GenBank/DDBJ databases">
        <title>Full genome sequence of Nocardioides kribbensis.</title>
        <authorList>
            <person name="Poletto B.L."/>
            <person name="Silva G."/>
            <person name="Galante D."/>
            <person name="Campos K.R."/>
            <person name="Santos M.B.N."/>
            <person name="Sacchi C.T."/>
        </authorList>
    </citation>
    <scope>NUCLEOTIDE SEQUENCE [LARGE SCALE GENOMIC DNA]</scope>
    <source>
        <strain evidence="10 11">O4R</strain>
    </source>
</reference>
<feature type="transmembrane region" description="Helical" evidence="9">
    <location>
        <begin position="290"/>
        <end position="306"/>
    </location>
</feature>
<keyword evidence="6 9" id="KW-1133">Transmembrane helix</keyword>
<feature type="transmembrane region" description="Helical" evidence="9">
    <location>
        <begin position="326"/>
        <end position="357"/>
    </location>
</feature>
<dbReference type="PANTHER" id="PTHR21716">
    <property type="entry name" value="TRANSMEMBRANE PROTEIN"/>
    <property type="match status" value="1"/>
</dbReference>
<keyword evidence="5 9" id="KW-0812">Transmembrane</keyword>
<dbReference type="Pfam" id="PF01594">
    <property type="entry name" value="AI-2E_transport"/>
    <property type="match status" value="1"/>
</dbReference>
<evidence type="ECO:0000313" key="10">
    <source>
        <dbReference type="EMBL" id="MEQ7847879.1"/>
    </source>
</evidence>
<feature type="transmembrane region" description="Helical" evidence="9">
    <location>
        <begin position="233"/>
        <end position="252"/>
    </location>
</feature>
<comment type="caution">
    <text evidence="10">The sequence shown here is derived from an EMBL/GenBank/DDBJ whole genome shotgun (WGS) entry which is preliminary data.</text>
</comment>
<comment type="subcellular location">
    <subcellularLocation>
        <location evidence="1">Cell membrane</location>
        <topology evidence="1">Multi-pass membrane protein</topology>
    </subcellularLocation>
</comment>
<evidence type="ECO:0000256" key="6">
    <source>
        <dbReference type="ARBA" id="ARBA00022989"/>
    </source>
</evidence>